<dbReference type="InterPro" id="IPR014710">
    <property type="entry name" value="RmlC-like_jellyroll"/>
</dbReference>
<protein>
    <submittedName>
        <fullName evidence="3">Quercetin dioxygenase-like cupin family protein</fullName>
    </submittedName>
</protein>
<dbReference type="RefSeq" id="WP_183321706.1">
    <property type="nucleotide sequence ID" value="NZ_JACHVQ010000002.1"/>
</dbReference>
<dbReference type="EMBL" id="JACHVQ010000002">
    <property type="protein sequence ID" value="MBB2893399.1"/>
    <property type="molecule type" value="Genomic_DNA"/>
</dbReference>
<dbReference type="GO" id="GO:0016702">
    <property type="term" value="F:oxidoreductase activity, acting on single donors with incorporation of molecular oxygen, incorporation of two atoms of oxygen"/>
    <property type="evidence" value="ECO:0007669"/>
    <property type="project" value="InterPro"/>
</dbReference>
<dbReference type="Pfam" id="PF05995">
    <property type="entry name" value="CDO_I"/>
    <property type="match status" value="1"/>
</dbReference>
<dbReference type="SUPFAM" id="SSF51182">
    <property type="entry name" value="RmlC-like cupins"/>
    <property type="match status" value="1"/>
</dbReference>
<feature type="binding site" evidence="2">
    <location>
        <position position="112"/>
    </location>
    <ligand>
        <name>Fe cation</name>
        <dbReference type="ChEBI" id="CHEBI:24875"/>
        <note>catalytic</note>
    </ligand>
</feature>
<keyword evidence="4" id="KW-1185">Reference proteome</keyword>
<keyword evidence="3" id="KW-0223">Dioxygenase</keyword>
<feature type="binding site" evidence="2">
    <location>
        <position position="69"/>
    </location>
    <ligand>
        <name>Fe cation</name>
        <dbReference type="ChEBI" id="CHEBI:24875"/>
        <note>catalytic</note>
    </ligand>
</feature>
<dbReference type="InterPro" id="IPR010300">
    <property type="entry name" value="CDO_1"/>
</dbReference>
<feature type="binding site" evidence="2">
    <location>
        <position position="67"/>
    </location>
    <ligand>
        <name>Fe cation</name>
        <dbReference type="ChEBI" id="CHEBI:24875"/>
        <note>catalytic</note>
    </ligand>
</feature>
<evidence type="ECO:0000256" key="1">
    <source>
        <dbReference type="ARBA" id="ARBA00006622"/>
    </source>
</evidence>
<reference evidence="3 4" key="1">
    <citation type="submission" date="2020-08" db="EMBL/GenBank/DDBJ databases">
        <title>Sequencing the genomes of 1000 actinobacteria strains.</title>
        <authorList>
            <person name="Klenk H.-P."/>
        </authorList>
    </citation>
    <scope>NUCLEOTIDE SEQUENCE [LARGE SCALE GENOMIC DNA]</scope>
    <source>
        <strain evidence="3 4">DSM 105369</strain>
    </source>
</reference>
<keyword evidence="2" id="KW-0479">Metal-binding</keyword>
<sequence>MTTTSPGVRDFTKDQLVRMARLFAHEAGVARTIERTGDERKRHQLTKTPHLEVWVMTWPPGATTDWHDHGKAAGAMVVVEGELIDRQWRGGSEHWTELGPGDEGSVAAGTPHNLTNVGDGYAVTIHAYAPGLTEMTPYTWEDGQPVAIDATS</sequence>
<gene>
    <name evidence="3" type="ORF">FHU39_003417</name>
</gene>
<proteinExistence type="inferred from homology"/>
<evidence type="ECO:0000313" key="3">
    <source>
        <dbReference type="EMBL" id="MBB2893399.1"/>
    </source>
</evidence>
<keyword evidence="3" id="KW-0560">Oxidoreductase</keyword>
<name>A0A839N9A2_9MICO</name>
<accession>A0A839N9A2</accession>
<evidence type="ECO:0000256" key="2">
    <source>
        <dbReference type="PIRSR" id="PIRSR610300-51"/>
    </source>
</evidence>
<comment type="similarity">
    <text evidence="1">Belongs to the cysteine dioxygenase family.</text>
</comment>
<keyword evidence="2" id="KW-0408">Iron</keyword>
<dbReference type="AlphaFoldDB" id="A0A839N9A2"/>
<dbReference type="Proteomes" id="UP000559182">
    <property type="component" value="Unassembled WGS sequence"/>
</dbReference>
<evidence type="ECO:0000313" key="4">
    <source>
        <dbReference type="Proteomes" id="UP000559182"/>
    </source>
</evidence>
<organism evidence="3 4">
    <name type="scientific">Flexivirga oryzae</name>
    <dbReference type="NCBI Taxonomy" id="1794944"/>
    <lineage>
        <taxon>Bacteria</taxon>
        <taxon>Bacillati</taxon>
        <taxon>Actinomycetota</taxon>
        <taxon>Actinomycetes</taxon>
        <taxon>Micrococcales</taxon>
        <taxon>Dermacoccaceae</taxon>
        <taxon>Flexivirga</taxon>
    </lineage>
</organism>
<dbReference type="InterPro" id="IPR011051">
    <property type="entry name" value="RmlC_Cupin_sf"/>
</dbReference>
<dbReference type="GO" id="GO:0005506">
    <property type="term" value="F:iron ion binding"/>
    <property type="evidence" value="ECO:0007669"/>
    <property type="project" value="InterPro"/>
</dbReference>
<dbReference type="Gene3D" id="2.60.120.10">
    <property type="entry name" value="Jelly Rolls"/>
    <property type="match status" value="1"/>
</dbReference>
<dbReference type="CDD" id="cd10548">
    <property type="entry name" value="cupin_CDO"/>
    <property type="match status" value="1"/>
</dbReference>
<comment type="caution">
    <text evidence="3">The sequence shown here is derived from an EMBL/GenBank/DDBJ whole genome shotgun (WGS) entry which is preliminary data.</text>
</comment>